<keyword evidence="3" id="KW-0808">Transferase</keyword>
<protein>
    <submittedName>
        <fullName evidence="3">Histidine kinase-like protein</fullName>
    </submittedName>
</protein>
<dbReference type="EMBL" id="SNYN01000001">
    <property type="protein sequence ID" value="TDQ54898.1"/>
    <property type="molecule type" value="Genomic_DNA"/>
</dbReference>
<dbReference type="PANTHER" id="PTHR35526">
    <property type="entry name" value="ANTI-SIGMA-F FACTOR RSBW-RELATED"/>
    <property type="match status" value="1"/>
</dbReference>
<sequence>MAGHRFGRLTAVSEFWEYPGEPVWCREVRHRTRAVLASFSRVVDEAELVVSELFGNACRHTRSGDGGKVAVSVSALRTGLVFLSVADGGPRPSPGTRRPLAPRVVASDPDACAFRGLGLVAEVTDDWGYWVTEEGGHAVWALFEPPPPAFPHS</sequence>
<dbReference type="PANTHER" id="PTHR35526:SF3">
    <property type="entry name" value="ANTI-SIGMA-F FACTOR RSBW"/>
    <property type="match status" value="1"/>
</dbReference>
<evidence type="ECO:0000313" key="4">
    <source>
        <dbReference type="Proteomes" id="UP000295281"/>
    </source>
</evidence>
<keyword evidence="3" id="KW-0418">Kinase</keyword>
<feature type="domain" description="Histidine kinase/HSP90-like ATPase" evidence="2">
    <location>
        <begin position="25"/>
        <end position="140"/>
    </location>
</feature>
<evidence type="ECO:0000313" key="3">
    <source>
        <dbReference type="EMBL" id="TDQ54898.1"/>
    </source>
</evidence>
<dbReference type="OrthoDB" id="3432383at2"/>
<dbReference type="GO" id="GO:0004674">
    <property type="term" value="F:protein serine/threonine kinase activity"/>
    <property type="evidence" value="ECO:0007669"/>
    <property type="project" value="UniProtKB-KW"/>
</dbReference>
<comment type="caution">
    <text evidence="3">The sequence shown here is derived from an EMBL/GenBank/DDBJ whole genome shotgun (WGS) entry which is preliminary data.</text>
</comment>
<proteinExistence type="predicted"/>
<dbReference type="Pfam" id="PF13581">
    <property type="entry name" value="HATPase_c_2"/>
    <property type="match status" value="1"/>
</dbReference>
<evidence type="ECO:0000256" key="1">
    <source>
        <dbReference type="ARBA" id="ARBA00022527"/>
    </source>
</evidence>
<evidence type="ECO:0000259" key="2">
    <source>
        <dbReference type="Pfam" id="PF13581"/>
    </source>
</evidence>
<dbReference type="CDD" id="cd16936">
    <property type="entry name" value="HATPase_RsbW-like"/>
    <property type="match status" value="1"/>
</dbReference>
<accession>A0A4R6V830</accession>
<reference evidence="3 4" key="1">
    <citation type="submission" date="2019-03" db="EMBL/GenBank/DDBJ databases">
        <title>Genomic Encyclopedia of Type Strains, Phase IV (KMG-IV): sequencing the most valuable type-strain genomes for metagenomic binning, comparative biology and taxonomic classification.</title>
        <authorList>
            <person name="Goeker M."/>
        </authorList>
    </citation>
    <scope>NUCLEOTIDE SEQUENCE [LARGE SCALE GENOMIC DNA]</scope>
    <source>
        <strain evidence="3 4">DSM 46770</strain>
    </source>
</reference>
<dbReference type="InterPro" id="IPR003594">
    <property type="entry name" value="HATPase_dom"/>
</dbReference>
<dbReference type="AlphaFoldDB" id="A0A4R6V830"/>
<dbReference type="Proteomes" id="UP000295281">
    <property type="component" value="Unassembled WGS sequence"/>
</dbReference>
<name>A0A4R6V830_9ACTN</name>
<keyword evidence="4" id="KW-1185">Reference proteome</keyword>
<dbReference type="Gene3D" id="3.30.565.10">
    <property type="entry name" value="Histidine kinase-like ATPase, C-terminal domain"/>
    <property type="match status" value="1"/>
</dbReference>
<gene>
    <name evidence="3" type="ORF">EV190_101217</name>
</gene>
<dbReference type="SUPFAM" id="SSF55874">
    <property type="entry name" value="ATPase domain of HSP90 chaperone/DNA topoisomerase II/histidine kinase"/>
    <property type="match status" value="1"/>
</dbReference>
<dbReference type="InterPro" id="IPR050267">
    <property type="entry name" value="Anti-sigma-factor_SerPK"/>
</dbReference>
<organism evidence="3 4">
    <name type="scientific">Actinorugispora endophytica</name>
    <dbReference type="NCBI Taxonomy" id="1605990"/>
    <lineage>
        <taxon>Bacteria</taxon>
        <taxon>Bacillati</taxon>
        <taxon>Actinomycetota</taxon>
        <taxon>Actinomycetes</taxon>
        <taxon>Streptosporangiales</taxon>
        <taxon>Nocardiopsidaceae</taxon>
        <taxon>Actinorugispora</taxon>
    </lineage>
</organism>
<keyword evidence="1" id="KW-0723">Serine/threonine-protein kinase</keyword>
<dbReference type="InterPro" id="IPR036890">
    <property type="entry name" value="HATPase_C_sf"/>
</dbReference>